<feature type="transmembrane region" description="Helical" evidence="6">
    <location>
        <begin position="116"/>
        <end position="136"/>
    </location>
</feature>
<dbReference type="AlphaFoldDB" id="A0A7Z0WDI5"/>
<dbReference type="PANTHER" id="PTHR30250">
    <property type="entry name" value="PST FAMILY PREDICTED COLANIC ACID TRANSPORTER"/>
    <property type="match status" value="1"/>
</dbReference>
<protein>
    <recommendedName>
        <fullName evidence="9">O-antigen/teichoic acid export membrane protein</fullName>
    </recommendedName>
</protein>
<dbReference type="CDD" id="cd13126">
    <property type="entry name" value="MATE_like_11"/>
    <property type="match status" value="1"/>
</dbReference>
<feature type="transmembrane region" description="Helical" evidence="6">
    <location>
        <begin position="148"/>
        <end position="165"/>
    </location>
</feature>
<evidence type="ECO:0000256" key="6">
    <source>
        <dbReference type="SAM" id="Phobius"/>
    </source>
</evidence>
<keyword evidence="3 6" id="KW-0812">Transmembrane</keyword>
<evidence type="ECO:0000256" key="2">
    <source>
        <dbReference type="ARBA" id="ARBA00022475"/>
    </source>
</evidence>
<comment type="caution">
    <text evidence="7">The sequence shown here is derived from an EMBL/GenBank/DDBJ whole genome shotgun (WGS) entry which is preliminary data.</text>
</comment>
<name>A0A7Z0WDI5_9PSEU</name>
<dbReference type="EMBL" id="MSIF01000044">
    <property type="protein sequence ID" value="OLF04442.1"/>
    <property type="molecule type" value="Genomic_DNA"/>
</dbReference>
<feature type="transmembrane region" description="Helical" evidence="6">
    <location>
        <begin position="252"/>
        <end position="272"/>
    </location>
</feature>
<dbReference type="OrthoDB" id="3701119at2"/>
<keyword evidence="8" id="KW-1185">Reference proteome</keyword>
<feature type="transmembrane region" description="Helical" evidence="6">
    <location>
        <begin position="284"/>
        <end position="307"/>
    </location>
</feature>
<evidence type="ECO:0000256" key="4">
    <source>
        <dbReference type="ARBA" id="ARBA00022989"/>
    </source>
</evidence>
<dbReference type="PANTHER" id="PTHR30250:SF26">
    <property type="entry name" value="PSMA PROTEIN"/>
    <property type="match status" value="1"/>
</dbReference>
<keyword evidence="2" id="KW-1003">Cell membrane</keyword>
<keyword evidence="4 6" id="KW-1133">Transmembrane helix</keyword>
<dbReference type="Proteomes" id="UP000185696">
    <property type="component" value="Unassembled WGS sequence"/>
</dbReference>
<dbReference type="GO" id="GO:0005886">
    <property type="term" value="C:plasma membrane"/>
    <property type="evidence" value="ECO:0007669"/>
    <property type="project" value="UniProtKB-SubCell"/>
</dbReference>
<feature type="transmembrane region" description="Helical" evidence="6">
    <location>
        <begin position="327"/>
        <end position="348"/>
    </location>
</feature>
<accession>A0A7Z0WDI5</accession>
<organism evidence="7 8">
    <name type="scientific">Actinophytocola xinjiangensis</name>
    <dbReference type="NCBI Taxonomy" id="485602"/>
    <lineage>
        <taxon>Bacteria</taxon>
        <taxon>Bacillati</taxon>
        <taxon>Actinomycetota</taxon>
        <taxon>Actinomycetes</taxon>
        <taxon>Pseudonocardiales</taxon>
        <taxon>Pseudonocardiaceae</taxon>
    </lineage>
</organism>
<sequence>MAEGRPVRGLAGRLTWGLGDQALSSMTNFVVGVFVARELGVAGFGLFSLAWVTYGVVLNVSRGLATDPLVVRFSGVEHGTWARATARAAGTAIAVGLAFGVVSVLAGLVIGGQLGAAFVALGVVAPAMLLQDSWRFAFFAAGTGRRALLNDLAWAGAMVPALLVASAHGQVWAFVLAWGGSSVVAAGCGWWQSGIRPTPGGVGDWVRAHRELGTRYLVENVSNSGAGQLRMYGLGAIAGLADVGALRGAELLLGPFLALLMGLNLVAVPEAARVLRQAPHRLARFCLALGGVQALAAASWGAALLFAVPDTLGELVLDDVWGPASALILPVSLSVTGAGVVAGASAGLRALGAARRSLRAQLLASAGYLGAALAGAAAAGAPGAAWGSAIAMWCGALAWWAHLRAALREHEPDRVPAEMGTR</sequence>
<feature type="transmembrane region" description="Helical" evidence="6">
    <location>
        <begin position="88"/>
        <end position="110"/>
    </location>
</feature>
<feature type="transmembrane region" description="Helical" evidence="6">
    <location>
        <begin position="384"/>
        <end position="401"/>
    </location>
</feature>
<feature type="transmembrane region" description="Helical" evidence="6">
    <location>
        <begin position="29"/>
        <end position="52"/>
    </location>
</feature>
<evidence type="ECO:0000256" key="1">
    <source>
        <dbReference type="ARBA" id="ARBA00004651"/>
    </source>
</evidence>
<gene>
    <name evidence="7" type="ORF">BLA60_40785</name>
</gene>
<reference evidence="7 8" key="1">
    <citation type="submission" date="2016-12" db="EMBL/GenBank/DDBJ databases">
        <title>The draft genome sequence of Actinophytocola xinjiangensis.</title>
        <authorList>
            <person name="Wang W."/>
            <person name="Yuan L."/>
        </authorList>
    </citation>
    <scope>NUCLEOTIDE SEQUENCE [LARGE SCALE GENOMIC DNA]</scope>
    <source>
        <strain evidence="7 8">CGMCC 4.4663</strain>
    </source>
</reference>
<evidence type="ECO:0000256" key="3">
    <source>
        <dbReference type="ARBA" id="ARBA00022692"/>
    </source>
</evidence>
<evidence type="ECO:0008006" key="9">
    <source>
        <dbReference type="Google" id="ProtNLM"/>
    </source>
</evidence>
<evidence type="ECO:0000256" key="5">
    <source>
        <dbReference type="ARBA" id="ARBA00023136"/>
    </source>
</evidence>
<keyword evidence="5 6" id="KW-0472">Membrane</keyword>
<evidence type="ECO:0000313" key="7">
    <source>
        <dbReference type="EMBL" id="OLF04442.1"/>
    </source>
</evidence>
<dbReference type="InterPro" id="IPR050833">
    <property type="entry name" value="Poly_Biosynth_Transport"/>
</dbReference>
<proteinExistence type="predicted"/>
<comment type="subcellular location">
    <subcellularLocation>
        <location evidence="1">Cell membrane</location>
        <topology evidence="1">Multi-pass membrane protein</topology>
    </subcellularLocation>
</comment>
<evidence type="ECO:0000313" key="8">
    <source>
        <dbReference type="Proteomes" id="UP000185696"/>
    </source>
</evidence>
<feature type="transmembrane region" description="Helical" evidence="6">
    <location>
        <begin position="360"/>
        <end position="378"/>
    </location>
</feature>